<dbReference type="Pfam" id="PF07719">
    <property type="entry name" value="TPR_2"/>
    <property type="match status" value="1"/>
</dbReference>
<dbReference type="InterPro" id="IPR011990">
    <property type="entry name" value="TPR-like_helical_dom_sf"/>
</dbReference>
<dbReference type="RefSeq" id="WP_101357863.1">
    <property type="nucleotide sequence ID" value="NZ_NKXO01000007.1"/>
</dbReference>
<evidence type="ECO:0000256" key="3">
    <source>
        <dbReference type="PROSITE-ProRule" id="PRU00339"/>
    </source>
</evidence>
<dbReference type="InterPro" id="IPR001466">
    <property type="entry name" value="Beta-lactam-related"/>
</dbReference>
<dbReference type="Gene3D" id="3.40.710.10">
    <property type="entry name" value="DD-peptidase/beta-lactamase superfamily"/>
    <property type="match status" value="1"/>
</dbReference>
<evidence type="ECO:0000256" key="1">
    <source>
        <dbReference type="ARBA" id="ARBA00022737"/>
    </source>
</evidence>
<keyword evidence="6" id="KW-1185">Reference proteome</keyword>
<dbReference type="PANTHER" id="PTHR43283">
    <property type="entry name" value="BETA-LACTAMASE-RELATED"/>
    <property type="match status" value="1"/>
</dbReference>
<evidence type="ECO:0000259" key="4">
    <source>
        <dbReference type="Pfam" id="PF00144"/>
    </source>
</evidence>
<dbReference type="PROSITE" id="PS50293">
    <property type="entry name" value="TPR_REGION"/>
    <property type="match status" value="1"/>
</dbReference>
<protein>
    <submittedName>
        <fullName evidence="5">Beta-lactamase</fullName>
    </submittedName>
</protein>
<dbReference type="SUPFAM" id="SSF48452">
    <property type="entry name" value="TPR-like"/>
    <property type="match status" value="1"/>
</dbReference>
<dbReference type="InterPro" id="IPR050789">
    <property type="entry name" value="Diverse_Enzym_Activities"/>
</dbReference>
<dbReference type="EMBL" id="NKXO01000007">
    <property type="protein sequence ID" value="PKQ70378.1"/>
    <property type="molecule type" value="Genomic_DNA"/>
</dbReference>
<dbReference type="AlphaFoldDB" id="A0A2N3IJE5"/>
<dbReference type="PROSITE" id="PS50005">
    <property type="entry name" value="TPR"/>
    <property type="match status" value="1"/>
</dbReference>
<accession>A0A2N3IJE5</accession>
<feature type="domain" description="Beta-lactamase-related" evidence="4">
    <location>
        <begin position="28"/>
        <end position="329"/>
    </location>
</feature>
<keyword evidence="1" id="KW-0677">Repeat</keyword>
<keyword evidence="2 3" id="KW-0802">TPR repeat</keyword>
<evidence type="ECO:0000313" key="6">
    <source>
        <dbReference type="Proteomes" id="UP000233387"/>
    </source>
</evidence>
<dbReference type="Pfam" id="PF00144">
    <property type="entry name" value="Beta-lactamase"/>
    <property type="match status" value="1"/>
</dbReference>
<dbReference type="SUPFAM" id="SSF56601">
    <property type="entry name" value="beta-lactamase/transpeptidase-like"/>
    <property type="match status" value="1"/>
</dbReference>
<name>A0A2N3IJE5_9BACT</name>
<dbReference type="InterPro" id="IPR013105">
    <property type="entry name" value="TPR_2"/>
</dbReference>
<feature type="repeat" description="TPR" evidence="3">
    <location>
        <begin position="427"/>
        <end position="460"/>
    </location>
</feature>
<dbReference type="OrthoDB" id="1357763at2"/>
<dbReference type="Proteomes" id="UP000233387">
    <property type="component" value="Unassembled WGS sequence"/>
</dbReference>
<dbReference type="Gene3D" id="1.25.40.10">
    <property type="entry name" value="Tetratricopeptide repeat domain"/>
    <property type="match status" value="1"/>
</dbReference>
<organism evidence="5 6">
    <name type="scientific">Raineya orbicola</name>
    <dbReference type="NCBI Taxonomy" id="2016530"/>
    <lineage>
        <taxon>Bacteria</taxon>
        <taxon>Pseudomonadati</taxon>
        <taxon>Bacteroidota</taxon>
        <taxon>Cytophagia</taxon>
        <taxon>Cytophagales</taxon>
        <taxon>Raineyaceae</taxon>
        <taxon>Raineya</taxon>
    </lineage>
</organism>
<gene>
    <name evidence="5" type="ORF">Rain11_0606</name>
</gene>
<sequence>MKRYFLLCFLVFGTYEISARKLDTNFLKKRIPEMMDSAGVPGLSLGVVKNGKIIWTKNFGKASLATKKPVNDKTIFEAASLSKPLFGYICLRLVDEGKLDLDKPLVEYVPLDSIERFFLMHKVQDKRFLKITARMCLSHSAGFPNGRAGIVPIVFEPTTDMHYSGVGISYLQFVVERITGKNLELLAQEYVFKPLGMTSSSYIWQSSFTDRVANGHGSLGQAVGFGMYNTPSASYTLLTNAEDYSKFLAHLLNREGLKPETYQEMWKVQSTAKTNFLASMSWGLGFGLYETDLGRAFWHWGDLGTAKAYVVGIPNKKDGLVLFANSANGLNMAYSLINMCIGGGTHQFFHVLNVAQYDDPTNILMQEFSKNGLDGMLASYNYFKVHQKYKLNQALLIAISQKLLALGRANEALSIAKVSVLEFPENSAAHNVLGDAFLRLGKTQNAVGCYKRAYQLNPNNAYARKQLISLKAF</sequence>
<dbReference type="InterPro" id="IPR019734">
    <property type="entry name" value="TPR_rpt"/>
</dbReference>
<reference evidence="5 6" key="1">
    <citation type="submission" date="2017-06" db="EMBL/GenBank/DDBJ databases">
        <title>Raineya orbicola gen. nov., sp. nov. a slightly thermophilic bacterium of the phylum Bacteroidetes and the description of Raineyaceae fam. nov.</title>
        <authorList>
            <person name="Albuquerque L."/>
            <person name="Polonia A.R.M."/>
            <person name="Barroso C."/>
            <person name="Froufe H.J.C."/>
            <person name="Lage O."/>
            <person name="Lobo-Da-Cunha A."/>
            <person name="Egas C."/>
            <person name="Da Costa M.S."/>
        </authorList>
    </citation>
    <scope>NUCLEOTIDE SEQUENCE [LARGE SCALE GENOMIC DNA]</scope>
    <source>
        <strain evidence="5 6">SPSPC-11</strain>
    </source>
</reference>
<evidence type="ECO:0000256" key="2">
    <source>
        <dbReference type="ARBA" id="ARBA00022803"/>
    </source>
</evidence>
<proteinExistence type="predicted"/>
<dbReference type="PANTHER" id="PTHR43283:SF18">
    <property type="match status" value="1"/>
</dbReference>
<evidence type="ECO:0000313" key="5">
    <source>
        <dbReference type="EMBL" id="PKQ70378.1"/>
    </source>
</evidence>
<dbReference type="SMART" id="SM00028">
    <property type="entry name" value="TPR"/>
    <property type="match status" value="1"/>
</dbReference>
<dbReference type="InterPro" id="IPR012338">
    <property type="entry name" value="Beta-lactam/transpept-like"/>
</dbReference>
<comment type="caution">
    <text evidence="5">The sequence shown here is derived from an EMBL/GenBank/DDBJ whole genome shotgun (WGS) entry which is preliminary data.</text>
</comment>